<sequence length="421" mass="46289">MGAKRIELVTRSNVVAVTFVGESQVVGGHDEGEIRRWNITGGQQQGPIIQAKHDYVYSIVVSQDGRWMVTGDSRHKAIVWNTATLQKVREFAEHGNSVLGVDISSDCTKIASVDLNHARIFGTASSKRLLPPLPHPYVAGVKFSPDGSRFATASRDHGFRVYNTHNGNILFDSGQKGSTRSRPYSPLTWSFDGQQLFVACESKIACFDLSKSSYSEWSIHENPSQPVSIASNGRFIACSAGSSVSLWDCVSHKQISSIISHTAEILCSTLSLRGGYLACGLRDGKITIHNLRDVLPSKCFDGGLPLVQVSEETLKSWLRGDATNTERLLSEEITTASIPKYYVLANRALIRVRLNHLASAIEDAKESLRVQPSPMGYISMAIALLGRGDREGALCAFDHVFHDCELDDNRFLLLLKVREVI</sequence>
<proteinExistence type="predicted"/>
<evidence type="ECO:0000256" key="2">
    <source>
        <dbReference type="ARBA" id="ARBA00022737"/>
    </source>
</evidence>
<dbReference type="Pfam" id="PF00400">
    <property type="entry name" value="WD40"/>
    <property type="match status" value="2"/>
</dbReference>
<organism evidence="3 4">
    <name type="scientific">Pisolithus tinctorius Marx 270</name>
    <dbReference type="NCBI Taxonomy" id="870435"/>
    <lineage>
        <taxon>Eukaryota</taxon>
        <taxon>Fungi</taxon>
        <taxon>Dikarya</taxon>
        <taxon>Basidiomycota</taxon>
        <taxon>Agaricomycotina</taxon>
        <taxon>Agaricomycetes</taxon>
        <taxon>Agaricomycetidae</taxon>
        <taxon>Boletales</taxon>
        <taxon>Sclerodermatineae</taxon>
        <taxon>Pisolithaceae</taxon>
        <taxon>Pisolithus</taxon>
    </lineage>
</organism>
<dbReference type="PANTHER" id="PTHR19848">
    <property type="entry name" value="WD40 REPEAT PROTEIN"/>
    <property type="match status" value="1"/>
</dbReference>
<dbReference type="STRING" id="870435.A0A0C3JIP4"/>
<accession>A0A0C3JIP4</accession>
<evidence type="ECO:0000313" key="3">
    <source>
        <dbReference type="EMBL" id="KIN97476.1"/>
    </source>
</evidence>
<reference evidence="4" key="2">
    <citation type="submission" date="2015-01" db="EMBL/GenBank/DDBJ databases">
        <title>Evolutionary Origins and Diversification of the Mycorrhizal Mutualists.</title>
        <authorList>
            <consortium name="DOE Joint Genome Institute"/>
            <consortium name="Mycorrhizal Genomics Consortium"/>
            <person name="Kohler A."/>
            <person name="Kuo A."/>
            <person name="Nagy L.G."/>
            <person name="Floudas D."/>
            <person name="Copeland A."/>
            <person name="Barry K.W."/>
            <person name="Cichocki N."/>
            <person name="Veneault-Fourrey C."/>
            <person name="LaButti K."/>
            <person name="Lindquist E.A."/>
            <person name="Lipzen A."/>
            <person name="Lundell T."/>
            <person name="Morin E."/>
            <person name="Murat C."/>
            <person name="Riley R."/>
            <person name="Ohm R."/>
            <person name="Sun H."/>
            <person name="Tunlid A."/>
            <person name="Henrissat B."/>
            <person name="Grigoriev I.V."/>
            <person name="Hibbett D.S."/>
            <person name="Martin F."/>
        </authorList>
    </citation>
    <scope>NUCLEOTIDE SEQUENCE [LARGE SCALE GENOMIC DNA]</scope>
    <source>
        <strain evidence="4">Marx 270</strain>
    </source>
</reference>
<dbReference type="Gene3D" id="2.130.10.10">
    <property type="entry name" value="YVTN repeat-like/Quinoprotein amine dehydrogenase"/>
    <property type="match status" value="2"/>
</dbReference>
<dbReference type="SUPFAM" id="SSF50978">
    <property type="entry name" value="WD40 repeat-like"/>
    <property type="match status" value="1"/>
</dbReference>
<dbReference type="SMART" id="SM00320">
    <property type="entry name" value="WD40"/>
    <property type="match status" value="6"/>
</dbReference>
<dbReference type="InterPro" id="IPR001680">
    <property type="entry name" value="WD40_rpt"/>
</dbReference>
<reference evidence="3 4" key="1">
    <citation type="submission" date="2014-04" db="EMBL/GenBank/DDBJ databases">
        <authorList>
            <consortium name="DOE Joint Genome Institute"/>
            <person name="Kuo A."/>
            <person name="Kohler A."/>
            <person name="Costa M.D."/>
            <person name="Nagy L.G."/>
            <person name="Floudas D."/>
            <person name="Copeland A."/>
            <person name="Barry K.W."/>
            <person name="Cichocki N."/>
            <person name="Veneault-Fourrey C."/>
            <person name="LaButti K."/>
            <person name="Lindquist E.A."/>
            <person name="Lipzen A."/>
            <person name="Lundell T."/>
            <person name="Morin E."/>
            <person name="Murat C."/>
            <person name="Sun H."/>
            <person name="Tunlid A."/>
            <person name="Henrissat B."/>
            <person name="Grigoriev I.V."/>
            <person name="Hibbett D.S."/>
            <person name="Martin F."/>
            <person name="Nordberg H.P."/>
            <person name="Cantor M.N."/>
            <person name="Hua S.X."/>
        </authorList>
    </citation>
    <scope>NUCLEOTIDE SEQUENCE [LARGE SCALE GENOMIC DNA]</scope>
    <source>
        <strain evidence="3 4">Marx 270</strain>
    </source>
</reference>
<evidence type="ECO:0000256" key="1">
    <source>
        <dbReference type="ARBA" id="ARBA00022574"/>
    </source>
</evidence>
<gene>
    <name evidence="3" type="ORF">M404DRAFT_891866</name>
</gene>
<protein>
    <submittedName>
        <fullName evidence="3">Uncharacterized protein</fullName>
    </submittedName>
</protein>
<dbReference type="OrthoDB" id="2688548at2759"/>
<keyword evidence="2" id="KW-0677">Repeat</keyword>
<dbReference type="InterPro" id="IPR015943">
    <property type="entry name" value="WD40/YVTN_repeat-like_dom_sf"/>
</dbReference>
<dbReference type="InParanoid" id="A0A0C3JIP4"/>
<dbReference type="PANTHER" id="PTHR19848:SF8">
    <property type="entry name" value="F-BOX AND WD REPEAT DOMAIN CONTAINING 7"/>
    <property type="match status" value="1"/>
</dbReference>
<evidence type="ECO:0000313" key="4">
    <source>
        <dbReference type="Proteomes" id="UP000054217"/>
    </source>
</evidence>
<dbReference type="SUPFAM" id="SSF48452">
    <property type="entry name" value="TPR-like"/>
    <property type="match status" value="1"/>
</dbReference>
<dbReference type="EMBL" id="KN832028">
    <property type="protein sequence ID" value="KIN97476.1"/>
    <property type="molecule type" value="Genomic_DNA"/>
</dbReference>
<keyword evidence="1" id="KW-0853">WD repeat</keyword>
<dbReference type="InterPro" id="IPR036322">
    <property type="entry name" value="WD40_repeat_dom_sf"/>
</dbReference>
<name>A0A0C3JIP4_PISTI</name>
<dbReference type="HOGENOM" id="CLU_028047_1_1_1"/>
<dbReference type="InterPro" id="IPR011990">
    <property type="entry name" value="TPR-like_helical_dom_sf"/>
</dbReference>
<dbReference type="AlphaFoldDB" id="A0A0C3JIP4"/>
<dbReference type="Proteomes" id="UP000054217">
    <property type="component" value="Unassembled WGS sequence"/>
</dbReference>
<keyword evidence="4" id="KW-1185">Reference proteome</keyword>